<dbReference type="PROSITE" id="PS51450">
    <property type="entry name" value="LRR"/>
    <property type="match status" value="1"/>
</dbReference>
<evidence type="ECO:0000256" key="1">
    <source>
        <dbReference type="ARBA" id="ARBA00022614"/>
    </source>
</evidence>
<dbReference type="RefSeq" id="WP_003003194.1">
    <property type="nucleotide sequence ID" value="NZ_GG668630.1"/>
</dbReference>
<reference evidence="4 5" key="1">
    <citation type="submission" date="2009-01" db="EMBL/GenBank/DDBJ databases">
        <authorList>
            <person name="Qin X."/>
            <person name="Bachman B."/>
            <person name="Battles P."/>
            <person name="Bell A."/>
            <person name="Bess C."/>
            <person name="Bickham C."/>
            <person name="Chaboub L."/>
            <person name="Chen D."/>
            <person name="Coyle M."/>
            <person name="Deiros D.R."/>
            <person name="Dinh H."/>
            <person name="Forbes L."/>
            <person name="Fowler G."/>
            <person name="Francisco L."/>
            <person name="Fu Q."/>
            <person name="Gubbala S."/>
            <person name="Hale W."/>
            <person name="Han Y."/>
            <person name="Hemphill L."/>
            <person name="Highlander S.K."/>
            <person name="Hirani K."/>
            <person name="Hogues M."/>
            <person name="Jackson L."/>
            <person name="Jakkamsetti A."/>
            <person name="Javaid M."/>
            <person name="Jiang H."/>
            <person name="Korchina V."/>
            <person name="Kovar C."/>
            <person name="Lara F."/>
            <person name="Lee S."/>
            <person name="Mata R."/>
            <person name="Mathew T."/>
            <person name="Moen C."/>
            <person name="Morales K."/>
            <person name="Munidasa M."/>
            <person name="Nazareth L."/>
            <person name="Ngo R."/>
            <person name="Nguyen L."/>
            <person name="Okwuonu G."/>
            <person name="Ongeri F."/>
            <person name="Patil S."/>
            <person name="Petrosino J."/>
            <person name="Pham C."/>
            <person name="Pham P."/>
            <person name="Pu L.-L."/>
            <person name="Puazo M."/>
            <person name="Raj R."/>
            <person name="Reid J."/>
            <person name="Rouhana J."/>
            <person name="Saada N."/>
            <person name="Shang Y."/>
            <person name="Simmons D."/>
            <person name="Thornton R."/>
            <person name="Warren J."/>
            <person name="Weissenberger G."/>
            <person name="Zhang J."/>
            <person name="Zhang L."/>
            <person name="Zhou C."/>
            <person name="Zhu D."/>
            <person name="Muzny D."/>
            <person name="Worley K."/>
            <person name="Gibbs R."/>
        </authorList>
    </citation>
    <scope>NUCLEOTIDE SEQUENCE [LARGE SCALE GENOMIC DNA]</scope>
    <source>
        <strain evidence="4 5">ATCC 33300</strain>
    </source>
</reference>
<dbReference type="Gene3D" id="3.80.10.10">
    <property type="entry name" value="Ribonuclease Inhibitor"/>
    <property type="match status" value="2"/>
</dbReference>
<dbReference type="InterPro" id="IPR055414">
    <property type="entry name" value="LRR_R13L4/SHOC2-like"/>
</dbReference>
<dbReference type="PANTHER" id="PTHR48051">
    <property type="match status" value="1"/>
</dbReference>
<comment type="caution">
    <text evidence="4">The sequence shown here is derived from an EMBL/GenBank/DDBJ whole genome shotgun (WGS) entry which is preliminary data.</text>
</comment>
<dbReference type="GO" id="GO:0005737">
    <property type="term" value="C:cytoplasm"/>
    <property type="evidence" value="ECO:0007669"/>
    <property type="project" value="TreeGrafter"/>
</dbReference>
<dbReference type="Proteomes" id="UP000006241">
    <property type="component" value="Unassembled WGS sequence"/>
</dbReference>
<dbReference type="InterPro" id="IPR050216">
    <property type="entry name" value="LRR_domain-containing"/>
</dbReference>
<dbReference type="Pfam" id="PF23598">
    <property type="entry name" value="LRR_14"/>
    <property type="match status" value="1"/>
</dbReference>
<feature type="domain" description="Disease resistance R13L4/SHOC-2-like LRR" evidence="3">
    <location>
        <begin position="108"/>
        <end position="187"/>
    </location>
</feature>
<sequence length="314" mass="35471">MKQLFNLILICLLPAYSMGQEIMMSPAIFNELKLKLTNDSVLFLNKATEINTFDLGKIKCIEITALNKQSPALDSDILDKIFNHTPHLEELVLHSNLTGLPEISSPGKKLRVLDLSRNNLEFIPEDIGQLTALEILRCDYNEHLKALPQSITQLSKLQLLSLYGTGFEEFPEEIFSLSTLTKLYVTGHPQIGTQVKTPKKINSIPDQFARLPELTDLSIRYTNISTLPASITKLLKLEELSLSGNAFKTFPDQLKAMKGLVIVDFGNNPVDPKTFINSLYNMKWRGLFYLHDLGLDKAQQEKIQTLLSTIDVYY</sequence>
<dbReference type="InterPro" id="IPR001611">
    <property type="entry name" value="Leu-rich_rpt"/>
</dbReference>
<dbReference type="HOGENOM" id="CLU_885390_0_0_10"/>
<organism evidence="4 5">
    <name type="scientific">Sphingobacterium spiritivorum ATCC 33300</name>
    <dbReference type="NCBI Taxonomy" id="525372"/>
    <lineage>
        <taxon>Bacteria</taxon>
        <taxon>Pseudomonadati</taxon>
        <taxon>Bacteroidota</taxon>
        <taxon>Sphingobacteriia</taxon>
        <taxon>Sphingobacteriales</taxon>
        <taxon>Sphingobacteriaceae</taxon>
        <taxon>Sphingobacterium</taxon>
    </lineage>
</organism>
<dbReference type="PANTHER" id="PTHR48051:SF40">
    <property type="entry name" value="LEUCINE-RICH REPEAT AND IQ DOMAIN-CONTAINING PROTEIN 4-LIKE"/>
    <property type="match status" value="1"/>
</dbReference>
<proteinExistence type="predicted"/>
<dbReference type="EMBL" id="ACHB01000091">
    <property type="protein sequence ID" value="EEI90422.1"/>
    <property type="molecule type" value="Genomic_DNA"/>
</dbReference>
<keyword evidence="2" id="KW-0677">Repeat</keyword>
<dbReference type="SUPFAM" id="SSF52047">
    <property type="entry name" value="RNI-like"/>
    <property type="match status" value="1"/>
</dbReference>
<protein>
    <submittedName>
        <fullName evidence="4">Leucine Rich Repeat protein</fullName>
    </submittedName>
</protein>
<dbReference type="InterPro" id="IPR003591">
    <property type="entry name" value="Leu-rich_rpt_typical-subtyp"/>
</dbReference>
<evidence type="ECO:0000313" key="5">
    <source>
        <dbReference type="Proteomes" id="UP000006241"/>
    </source>
</evidence>
<evidence type="ECO:0000259" key="3">
    <source>
        <dbReference type="Pfam" id="PF23598"/>
    </source>
</evidence>
<evidence type="ECO:0000256" key="2">
    <source>
        <dbReference type="ARBA" id="ARBA00022737"/>
    </source>
</evidence>
<dbReference type="SMART" id="SM00369">
    <property type="entry name" value="LRR_TYP"/>
    <property type="match status" value="4"/>
</dbReference>
<dbReference type="AlphaFoldDB" id="C2G353"/>
<name>C2G353_SPHSI</name>
<gene>
    <name evidence="4" type="ORF">HMPREF0765_4009</name>
</gene>
<accession>C2G353</accession>
<keyword evidence="1" id="KW-0433">Leucine-rich repeat</keyword>
<evidence type="ECO:0000313" key="4">
    <source>
        <dbReference type="EMBL" id="EEI90422.1"/>
    </source>
</evidence>
<dbReference type="InterPro" id="IPR032675">
    <property type="entry name" value="LRR_dom_sf"/>
</dbReference>